<proteinExistence type="predicted"/>
<dbReference type="SUPFAM" id="SSF54495">
    <property type="entry name" value="UBC-like"/>
    <property type="match status" value="1"/>
</dbReference>
<keyword evidence="3" id="KW-1185">Reference proteome</keyword>
<evidence type="ECO:0000256" key="1">
    <source>
        <dbReference type="SAM" id="MobiDB-lite"/>
    </source>
</evidence>
<gene>
    <name evidence="2" type="primary">Contig12077.g12914</name>
    <name evidence="2" type="ORF">STYLEM_3410</name>
</gene>
<organism evidence="2 3">
    <name type="scientific">Stylonychia lemnae</name>
    <name type="common">Ciliate</name>
    <dbReference type="NCBI Taxonomy" id="5949"/>
    <lineage>
        <taxon>Eukaryota</taxon>
        <taxon>Sar</taxon>
        <taxon>Alveolata</taxon>
        <taxon>Ciliophora</taxon>
        <taxon>Intramacronucleata</taxon>
        <taxon>Spirotrichea</taxon>
        <taxon>Stichotrichia</taxon>
        <taxon>Sporadotrichida</taxon>
        <taxon>Oxytrichidae</taxon>
        <taxon>Stylonychinae</taxon>
        <taxon>Stylonychia</taxon>
    </lineage>
</organism>
<feature type="compositionally biased region" description="Basic and acidic residues" evidence="1">
    <location>
        <begin position="449"/>
        <end position="498"/>
    </location>
</feature>
<dbReference type="Gene3D" id="3.10.110.10">
    <property type="entry name" value="Ubiquitin Conjugating Enzyme"/>
    <property type="match status" value="1"/>
</dbReference>
<name>A0A077ZWZ4_STYLE</name>
<reference evidence="2 3" key="1">
    <citation type="submission" date="2014-06" db="EMBL/GenBank/DDBJ databases">
        <authorList>
            <person name="Swart Estienne"/>
        </authorList>
    </citation>
    <scope>NUCLEOTIDE SEQUENCE [LARGE SCALE GENOMIC DNA]</scope>
    <source>
        <strain evidence="2 3">130c</strain>
    </source>
</reference>
<dbReference type="OMA" id="KHEECIS"/>
<dbReference type="AlphaFoldDB" id="A0A077ZWZ4"/>
<dbReference type="Proteomes" id="UP000039865">
    <property type="component" value="Unassembled WGS sequence"/>
</dbReference>
<accession>A0A077ZWZ4</accession>
<feature type="compositionally biased region" description="Low complexity" evidence="1">
    <location>
        <begin position="394"/>
        <end position="406"/>
    </location>
</feature>
<dbReference type="EMBL" id="CCKQ01003308">
    <property type="protein sequence ID" value="CDW74431.1"/>
    <property type="molecule type" value="Genomic_DNA"/>
</dbReference>
<feature type="region of interest" description="Disordered" evidence="1">
    <location>
        <begin position="367"/>
        <end position="406"/>
    </location>
</feature>
<feature type="compositionally biased region" description="Acidic residues" evidence="1">
    <location>
        <begin position="384"/>
        <end position="393"/>
    </location>
</feature>
<feature type="compositionally biased region" description="Acidic residues" evidence="1">
    <location>
        <begin position="420"/>
        <end position="448"/>
    </location>
</feature>
<sequence length="571" mass="67134">MAQSQHEASKLDMLKNLPQDYQFSTFETILGLYIRFQIDRRLVKSELLDKRQEKFVFDVLLDHKYPFQQPQIFCRTPFSIPPLNDGRDLFSDILKSEWKIAKKLYEIVQYIPEFISEVKITEEEMKVYGTFHLGYLYEMSNWGPGGVDRGSKIFECEEQDEQDEELYYARYLVITQSALLILEPQKNLRNMGLLLSWATLQSLDKLRRNLNRPDLVSFVWRHIDGKQPWVLNLLISKHEECISTLVSNMQNMGVGVDRNTKNQTKIKESEVTKDAIQQMDIEQILEHISVYENAINHDLSISTVQTLTTLYQKAIEYYSAFDDLMYNDFLNRMQSLLQRDDIQIVLNSVEDEQKQQTAASLLFNKNQAEQQEQQQRSKPQIDFDVGDDDEDDNSQQTTQTQSTIQQQQVVDKKKVFTIGGEDDDDDQQQEQQEEEYDEEDQEEEEEEQVESKTEEIQQQKQEEQKHQEEKAQNQEIYEEQKEEVKQVEVETKVTDQAKEQPVVEQKQAEQIQTTTVTAKVEVKTDNMQSDQLDDEVDAELLKLEQDSDEEDKPKESKLDQEVNVYDKETKE</sequence>
<dbReference type="InParanoid" id="A0A077ZWZ4"/>
<dbReference type="OrthoDB" id="344052at2759"/>
<evidence type="ECO:0000313" key="3">
    <source>
        <dbReference type="Proteomes" id="UP000039865"/>
    </source>
</evidence>
<dbReference type="CDD" id="cd00195">
    <property type="entry name" value="UBCc_UEV"/>
    <property type="match status" value="1"/>
</dbReference>
<feature type="compositionally biased region" description="Basic and acidic residues" evidence="1">
    <location>
        <begin position="539"/>
        <end position="571"/>
    </location>
</feature>
<feature type="region of interest" description="Disordered" evidence="1">
    <location>
        <begin position="418"/>
        <end position="571"/>
    </location>
</feature>
<evidence type="ECO:0000313" key="2">
    <source>
        <dbReference type="EMBL" id="CDW74431.1"/>
    </source>
</evidence>
<protein>
    <submittedName>
        <fullName evidence="2">Tpr domain containing protein</fullName>
    </submittedName>
</protein>
<dbReference type="InterPro" id="IPR016135">
    <property type="entry name" value="UBQ-conjugating_enzyme/RWD"/>
</dbReference>